<protein>
    <submittedName>
        <fullName evidence="1">Uncharacterized protein</fullName>
    </submittedName>
</protein>
<dbReference type="EMBL" id="UINC01193151">
    <property type="protein sequence ID" value="SVE08616.1"/>
    <property type="molecule type" value="Genomic_DNA"/>
</dbReference>
<dbReference type="AlphaFoldDB" id="A0A383AL29"/>
<reference evidence="1" key="1">
    <citation type="submission" date="2018-05" db="EMBL/GenBank/DDBJ databases">
        <authorList>
            <person name="Lanie J.A."/>
            <person name="Ng W.-L."/>
            <person name="Kazmierczak K.M."/>
            <person name="Andrzejewski T.M."/>
            <person name="Davidsen T.M."/>
            <person name="Wayne K.J."/>
            <person name="Tettelin H."/>
            <person name="Glass J.I."/>
            <person name="Rusch D."/>
            <person name="Podicherti R."/>
            <person name="Tsui H.-C.T."/>
            <person name="Winkler M.E."/>
        </authorList>
    </citation>
    <scope>NUCLEOTIDE SEQUENCE</scope>
</reference>
<sequence>MSEIFPLKFSKVNYQVNGKRLIKDV</sequence>
<proteinExistence type="predicted"/>
<organism evidence="1">
    <name type="scientific">marine metagenome</name>
    <dbReference type="NCBI Taxonomy" id="408172"/>
    <lineage>
        <taxon>unclassified sequences</taxon>
        <taxon>metagenomes</taxon>
        <taxon>ecological metagenomes</taxon>
    </lineage>
</organism>
<feature type="non-terminal residue" evidence="1">
    <location>
        <position position="25"/>
    </location>
</feature>
<name>A0A383AL29_9ZZZZ</name>
<evidence type="ECO:0000313" key="1">
    <source>
        <dbReference type="EMBL" id="SVE08616.1"/>
    </source>
</evidence>
<accession>A0A383AL29</accession>
<gene>
    <name evidence="1" type="ORF">METZ01_LOCUS461470</name>
</gene>